<sequence length="109" mass="13080">MADDHSFTEKIKMSNFNPSHSHLIYSTVFQQRLSKGLNLRVLRLFWKRRTARGGREKVRVGVRKREMEMKNLKLMMENKSIIEENEKLRKKALQLHHENRALLSQLKKH</sequence>
<feature type="coiled-coil region" evidence="1">
    <location>
        <begin position="71"/>
        <end position="105"/>
    </location>
</feature>
<protein>
    <submittedName>
        <fullName evidence="2">Uncharacterized protein</fullName>
    </submittedName>
</protein>
<evidence type="ECO:0000313" key="2">
    <source>
        <dbReference type="EMBL" id="KAF5946377.1"/>
    </source>
</evidence>
<organism evidence="2 3">
    <name type="scientific">Camellia sinensis</name>
    <name type="common">Tea plant</name>
    <name type="synonym">Thea sinensis</name>
    <dbReference type="NCBI Taxonomy" id="4442"/>
    <lineage>
        <taxon>Eukaryota</taxon>
        <taxon>Viridiplantae</taxon>
        <taxon>Streptophyta</taxon>
        <taxon>Embryophyta</taxon>
        <taxon>Tracheophyta</taxon>
        <taxon>Spermatophyta</taxon>
        <taxon>Magnoliopsida</taxon>
        <taxon>eudicotyledons</taxon>
        <taxon>Gunneridae</taxon>
        <taxon>Pentapetalae</taxon>
        <taxon>asterids</taxon>
        <taxon>Ericales</taxon>
        <taxon>Theaceae</taxon>
        <taxon>Camellia</taxon>
    </lineage>
</organism>
<keyword evidence="3" id="KW-1185">Reference proteome</keyword>
<reference evidence="2 3" key="2">
    <citation type="submission" date="2020-07" db="EMBL/GenBank/DDBJ databases">
        <title>Genome assembly of wild tea tree DASZ reveals pedigree and selection history of tea varieties.</title>
        <authorList>
            <person name="Zhang W."/>
        </authorList>
    </citation>
    <scope>NUCLEOTIDE SEQUENCE [LARGE SCALE GENOMIC DNA]</scope>
    <source>
        <strain evidence="3">cv. G240</strain>
        <tissue evidence="2">Leaf</tissue>
    </source>
</reference>
<name>A0A7J7H196_CAMSI</name>
<keyword evidence="1" id="KW-0175">Coiled coil</keyword>
<accession>A0A7J7H196</accession>
<dbReference type="PANTHER" id="PTHR33601:SF22">
    <property type="entry name" value="PROTEIN LITTLE ZIPPER 1"/>
    <property type="match status" value="1"/>
</dbReference>
<comment type="caution">
    <text evidence="2">The sequence shown here is derived from an EMBL/GenBank/DDBJ whole genome shotgun (WGS) entry which is preliminary data.</text>
</comment>
<evidence type="ECO:0000313" key="3">
    <source>
        <dbReference type="Proteomes" id="UP000593564"/>
    </source>
</evidence>
<reference evidence="3" key="1">
    <citation type="journal article" date="2020" name="Nat. Commun.">
        <title>Genome assembly of wild tea tree DASZ reveals pedigree and selection history of tea varieties.</title>
        <authorList>
            <person name="Zhang W."/>
            <person name="Zhang Y."/>
            <person name="Qiu H."/>
            <person name="Guo Y."/>
            <person name="Wan H."/>
            <person name="Zhang X."/>
            <person name="Scossa F."/>
            <person name="Alseekh S."/>
            <person name="Zhang Q."/>
            <person name="Wang P."/>
            <person name="Xu L."/>
            <person name="Schmidt M.H."/>
            <person name="Jia X."/>
            <person name="Li D."/>
            <person name="Zhu A."/>
            <person name="Guo F."/>
            <person name="Chen W."/>
            <person name="Ni D."/>
            <person name="Usadel B."/>
            <person name="Fernie A.R."/>
            <person name="Wen W."/>
        </authorList>
    </citation>
    <scope>NUCLEOTIDE SEQUENCE [LARGE SCALE GENOMIC DNA]</scope>
    <source>
        <strain evidence="3">cv. G240</strain>
    </source>
</reference>
<dbReference type="PANTHER" id="PTHR33601">
    <property type="entry name" value="PROTEIN LITTLE ZIPPER 4"/>
    <property type="match status" value="1"/>
</dbReference>
<proteinExistence type="predicted"/>
<dbReference type="InterPro" id="IPR039312">
    <property type="entry name" value="ZPR"/>
</dbReference>
<evidence type="ECO:0000256" key="1">
    <source>
        <dbReference type="SAM" id="Coils"/>
    </source>
</evidence>
<dbReference type="EMBL" id="JACBKZ010000007">
    <property type="protein sequence ID" value="KAF5946377.1"/>
    <property type="molecule type" value="Genomic_DNA"/>
</dbReference>
<gene>
    <name evidence="2" type="ORF">HYC85_016605</name>
</gene>
<dbReference type="Proteomes" id="UP000593564">
    <property type="component" value="Unassembled WGS sequence"/>
</dbReference>
<dbReference type="AlphaFoldDB" id="A0A7J7H196"/>